<protein>
    <recommendedName>
        <fullName evidence="2">Type II secretion system protein H</fullName>
    </recommendedName>
    <alternativeName>
        <fullName evidence="10">General secretion pathway protein H</fullName>
    </alternativeName>
</protein>
<accession>A0A916NGA0</accession>
<dbReference type="InterPro" id="IPR022346">
    <property type="entry name" value="T2SS_GspH"/>
</dbReference>
<comment type="subcellular location">
    <subcellularLocation>
        <location evidence="1">Cell inner membrane</location>
        <topology evidence="1">Single-pass membrane protein</topology>
    </subcellularLocation>
</comment>
<dbReference type="Proteomes" id="UP000672934">
    <property type="component" value="Unassembled WGS sequence"/>
</dbReference>
<dbReference type="GO" id="GO:0015627">
    <property type="term" value="C:type II protein secretion system complex"/>
    <property type="evidence" value="ECO:0007669"/>
    <property type="project" value="InterPro"/>
</dbReference>
<keyword evidence="3" id="KW-1003">Cell membrane</keyword>
<dbReference type="PROSITE" id="PS00409">
    <property type="entry name" value="PROKAR_NTER_METHYL"/>
    <property type="match status" value="1"/>
</dbReference>
<dbReference type="Pfam" id="PF12019">
    <property type="entry name" value="GspH"/>
    <property type="match status" value="1"/>
</dbReference>
<evidence type="ECO:0000256" key="6">
    <source>
        <dbReference type="ARBA" id="ARBA00022692"/>
    </source>
</evidence>
<dbReference type="NCBIfam" id="TIGR02532">
    <property type="entry name" value="IV_pilin_GFxxxE"/>
    <property type="match status" value="1"/>
</dbReference>
<proteinExistence type="inferred from homology"/>
<reference evidence="13" key="1">
    <citation type="submission" date="2021-03" db="EMBL/GenBank/DDBJ databases">
        <authorList>
            <person name="Peeters C."/>
        </authorList>
    </citation>
    <scope>NUCLEOTIDE SEQUENCE</scope>
    <source>
        <strain evidence="13">LMG 31506</strain>
    </source>
</reference>
<dbReference type="SUPFAM" id="SSF54523">
    <property type="entry name" value="Pili subunits"/>
    <property type="match status" value="1"/>
</dbReference>
<sequence length="173" mass="17339">MPASVSPVAHRASRIPGVVRRRPARGGFTLVELIAVVTVLSIVAFMAAPSFQSMIAMQRVRGAALDVSSSLVLARSEAVKRNATVSMAASGAAWTAGWTVAVGAETVRSFGPYNGLTIAASAGNALSVGNDGRLTGGTQTFQVAPSSGATSASTVCVQISQTGRVASSAGACS</sequence>
<dbReference type="InterPro" id="IPR045584">
    <property type="entry name" value="Pilin-like"/>
</dbReference>
<dbReference type="Pfam" id="PF07963">
    <property type="entry name" value="N_methyl"/>
    <property type="match status" value="1"/>
</dbReference>
<name>A0A916NGA0_9BURK</name>
<organism evidence="13 14">
    <name type="scientific">Cupriavidus yeoncheonensis</name>
    <dbReference type="NCBI Taxonomy" id="1462994"/>
    <lineage>
        <taxon>Bacteria</taxon>
        <taxon>Pseudomonadati</taxon>
        <taxon>Pseudomonadota</taxon>
        <taxon>Betaproteobacteria</taxon>
        <taxon>Burkholderiales</taxon>
        <taxon>Burkholderiaceae</taxon>
        <taxon>Cupriavidus</taxon>
    </lineage>
</organism>
<evidence type="ECO:0000256" key="9">
    <source>
        <dbReference type="ARBA" id="ARBA00025772"/>
    </source>
</evidence>
<gene>
    <name evidence="13" type="ORF">LMG31506_06258</name>
</gene>
<evidence type="ECO:0000256" key="7">
    <source>
        <dbReference type="ARBA" id="ARBA00022989"/>
    </source>
</evidence>
<feature type="domain" description="General secretion pathway GspH" evidence="12">
    <location>
        <begin position="63"/>
        <end position="163"/>
    </location>
</feature>
<dbReference type="AlphaFoldDB" id="A0A916NGA0"/>
<evidence type="ECO:0000256" key="4">
    <source>
        <dbReference type="ARBA" id="ARBA00022481"/>
    </source>
</evidence>
<dbReference type="Gene3D" id="3.55.40.10">
    <property type="entry name" value="minor pseudopilin epsh domain"/>
    <property type="match status" value="1"/>
</dbReference>
<evidence type="ECO:0000256" key="1">
    <source>
        <dbReference type="ARBA" id="ARBA00004377"/>
    </source>
</evidence>
<comment type="similarity">
    <text evidence="9">Belongs to the GSP H family.</text>
</comment>
<evidence type="ECO:0000313" key="13">
    <source>
        <dbReference type="EMBL" id="CAG2158141.1"/>
    </source>
</evidence>
<comment type="caution">
    <text evidence="13">The sequence shown here is derived from an EMBL/GenBank/DDBJ whole genome shotgun (WGS) entry which is preliminary data.</text>
</comment>
<evidence type="ECO:0000256" key="3">
    <source>
        <dbReference type="ARBA" id="ARBA00022475"/>
    </source>
</evidence>
<keyword evidence="4" id="KW-0488">Methylation</keyword>
<feature type="transmembrane region" description="Helical" evidence="11">
    <location>
        <begin position="30"/>
        <end position="51"/>
    </location>
</feature>
<evidence type="ECO:0000313" key="14">
    <source>
        <dbReference type="Proteomes" id="UP000672934"/>
    </source>
</evidence>
<keyword evidence="8 11" id="KW-0472">Membrane</keyword>
<keyword evidence="6 11" id="KW-0812">Transmembrane</keyword>
<dbReference type="GO" id="GO:0005886">
    <property type="term" value="C:plasma membrane"/>
    <property type="evidence" value="ECO:0007669"/>
    <property type="project" value="UniProtKB-SubCell"/>
</dbReference>
<evidence type="ECO:0000259" key="12">
    <source>
        <dbReference type="Pfam" id="PF12019"/>
    </source>
</evidence>
<dbReference type="GO" id="GO:0015628">
    <property type="term" value="P:protein secretion by the type II secretion system"/>
    <property type="evidence" value="ECO:0007669"/>
    <property type="project" value="InterPro"/>
</dbReference>
<evidence type="ECO:0000256" key="11">
    <source>
        <dbReference type="SAM" id="Phobius"/>
    </source>
</evidence>
<keyword evidence="7 11" id="KW-1133">Transmembrane helix</keyword>
<evidence type="ECO:0000256" key="10">
    <source>
        <dbReference type="ARBA" id="ARBA00030775"/>
    </source>
</evidence>
<dbReference type="EMBL" id="CAJPUY010000042">
    <property type="protein sequence ID" value="CAG2158141.1"/>
    <property type="molecule type" value="Genomic_DNA"/>
</dbReference>
<evidence type="ECO:0000256" key="2">
    <source>
        <dbReference type="ARBA" id="ARBA00021549"/>
    </source>
</evidence>
<dbReference type="RefSeq" id="WP_211951084.1">
    <property type="nucleotide sequence ID" value="NZ_CAJPUY010000042.1"/>
</dbReference>
<keyword evidence="14" id="KW-1185">Reference proteome</keyword>
<keyword evidence="5" id="KW-0997">Cell inner membrane</keyword>
<dbReference type="InterPro" id="IPR012902">
    <property type="entry name" value="N_methyl_site"/>
</dbReference>
<evidence type="ECO:0000256" key="8">
    <source>
        <dbReference type="ARBA" id="ARBA00023136"/>
    </source>
</evidence>
<evidence type="ECO:0000256" key="5">
    <source>
        <dbReference type="ARBA" id="ARBA00022519"/>
    </source>
</evidence>